<protein>
    <submittedName>
        <fullName evidence="1">Uncharacterized protein</fullName>
    </submittedName>
</protein>
<sequence length="120" mass="12887">MAAIVDAGNASAGLDVAYTAFKTKPQTNMQRGHDIGKPVVVLVYTNFWVTPEPVQTDGRWVTLAPVQNHRPWPLGKTSAGPDPQRPWQLGKTSAGPNPQRPWQLGKTSAGPNPQRPLAAG</sequence>
<gene>
    <name evidence="1" type="ORF">PYW08_009041</name>
</gene>
<dbReference type="Proteomes" id="UP001231649">
    <property type="component" value="Chromosome 23"/>
</dbReference>
<dbReference type="EMBL" id="CM056799">
    <property type="protein sequence ID" value="KAJ8710526.1"/>
    <property type="molecule type" value="Genomic_DNA"/>
</dbReference>
<accession>A0ACC2Q7J0</accession>
<evidence type="ECO:0000313" key="1">
    <source>
        <dbReference type="EMBL" id="KAJ8710526.1"/>
    </source>
</evidence>
<proteinExistence type="predicted"/>
<organism evidence="1 2">
    <name type="scientific">Mythimna loreyi</name>
    <dbReference type="NCBI Taxonomy" id="667449"/>
    <lineage>
        <taxon>Eukaryota</taxon>
        <taxon>Metazoa</taxon>
        <taxon>Ecdysozoa</taxon>
        <taxon>Arthropoda</taxon>
        <taxon>Hexapoda</taxon>
        <taxon>Insecta</taxon>
        <taxon>Pterygota</taxon>
        <taxon>Neoptera</taxon>
        <taxon>Endopterygota</taxon>
        <taxon>Lepidoptera</taxon>
        <taxon>Glossata</taxon>
        <taxon>Ditrysia</taxon>
        <taxon>Noctuoidea</taxon>
        <taxon>Noctuidae</taxon>
        <taxon>Noctuinae</taxon>
        <taxon>Hadenini</taxon>
        <taxon>Mythimna</taxon>
    </lineage>
</organism>
<evidence type="ECO:0000313" key="2">
    <source>
        <dbReference type="Proteomes" id="UP001231649"/>
    </source>
</evidence>
<comment type="caution">
    <text evidence="1">The sequence shown here is derived from an EMBL/GenBank/DDBJ whole genome shotgun (WGS) entry which is preliminary data.</text>
</comment>
<name>A0ACC2Q7J0_9NEOP</name>
<reference evidence="1" key="1">
    <citation type="submission" date="2023-03" db="EMBL/GenBank/DDBJ databases">
        <title>Chromosome-level genomes of two armyworms, Mythimna separata and Mythimna loreyi, provide insights into the biosynthesis and reception of sex pheromones.</title>
        <authorList>
            <person name="Zhao H."/>
        </authorList>
    </citation>
    <scope>NUCLEOTIDE SEQUENCE</scope>
    <source>
        <strain evidence="1">BeijingLab</strain>
    </source>
</reference>
<keyword evidence="2" id="KW-1185">Reference proteome</keyword>